<reference evidence="2" key="1">
    <citation type="submission" date="2021-03" db="EMBL/GenBank/DDBJ databases">
        <title>Pengzhenrongella sicca gen. nov., sp. nov., a new member of suborder Micrococcineae isolated from High-Arctic tundra soil.</title>
        <authorList>
            <person name="Peng F."/>
        </authorList>
    </citation>
    <scope>NUCLEOTIDE SEQUENCE</scope>
    <source>
        <strain evidence="2">LRZ-2</strain>
    </source>
</reference>
<evidence type="ECO:0000256" key="1">
    <source>
        <dbReference type="SAM" id="SignalP"/>
    </source>
</evidence>
<evidence type="ECO:0000313" key="2">
    <source>
        <dbReference type="EMBL" id="QTE28965.1"/>
    </source>
</evidence>
<name>A0A8A4ZC44_9MICO</name>
<proteinExistence type="predicted"/>
<keyword evidence="3" id="KW-1185">Reference proteome</keyword>
<dbReference type="Proteomes" id="UP000663937">
    <property type="component" value="Chromosome"/>
</dbReference>
<organism evidence="2 3">
    <name type="scientific">Pengzhenrongella sicca</name>
    <dbReference type="NCBI Taxonomy" id="2819238"/>
    <lineage>
        <taxon>Bacteria</taxon>
        <taxon>Bacillati</taxon>
        <taxon>Actinomycetota</taxon>
        <taxon>Actinomycetes</taxon>
        <taxon>Micrococcales</taxon>
        <taxon>Pengzhenrongella</taxon>
    </lineage>
</organism>
<dbReference type="RefSeq" id="WP_227423220.1">
    <property type="nucleotide sequence ID" value="NZ_CP071868.1"/>
</dbReference>
<keyword evidence="1" id="KW-0732">Signal</keyword>
<protein>
    <submittedName>
        <fullName evidence="2">Uncharacterized protein</fullName>
    </submittedName>
</protein>
<gene>
    <name evidence="2" type="ORF">J4E96_16845</name>
</gene>
<evidence type="ECO:0000313" key="3">
    <source>
        <dbReference type="Proteomes" id="UP000663937"/>
    </source>
</evidence>
<dbReference type="EMBL" id="CP071868">
    <property type="protein sequence ID" value="QTE28965.1"/>
    <property type="molecule type" value="Genomic_DNA"/>
</dbReference>
<sequence>MKTCTARRLVYGPFALAVLASSGCAPTGLVVRGELPPCAGVQTIAVDELAHHTTCSLVGWTVRFPDGQTYDLSSANGASSSSALPGVEWGGTMWGGYGSVAWLRTPDGLTLWGPPEAVNQQVLLFSRDVD</sequence>
<dbReference type="AlphaFoldDB" id="A0A8A4ZC44"/>
<feature type="signal peptide" evidence="1">
    <location>
        <begin position="1"/>
        <end position="25"/>
    </location>
</feature>
<dbReference type="KEGG" id="psic:J4E96_16845"/>
<accession>A0A8A4ZC44</accession>
<dbReference type="PROSITE" id="PS51257">
    <property type="entry name" value="PROKAR_LIPOPROTEIN"/>
    <property type="match status" value="1"/>
</dbReference>
<feature type="chain" id="PRO_5039094749" evidence="1">
    <location>
        <begin position="26"/>
        <end position="130"/>
    </location>
</feature>